<dbReference type="PANTHER" id="PTHR46401:SF2">
    <property type="entry name" value="GLYCOSYLTRANSFERASE WBBK-RELATED"/>
    <property type="match status" value="1"/>
</dbReference>
<accession>A0A2M8KSD4</accession>
<evidence type="ECO:0000313" key="4">
    <source>
        <dbReference type="Proteomes" id="UP000229554"/>
    </source>
</evidence>
<comment type="caution">
    <text evidence="3">The sequence shown here is derived from an EMBL/GenBank/DDBJ whole genome shotgun (WGS) entry which is preliminary data.</text>
</comment>
<evidence type="ECO:0000313" key="3">
    <source>
        <dbReference type="EMBL" id="PJE62835.1"/>
    </source>
</evidence>
<evidence type="ECO:0000259" key="2">
    <source>
        <dbReference type="Pfam" id="PF00534"/>
    </source>
</evidence>
<reference evidence="4" key="1">
    <citation type="submission" date="2017-09" db="EMBL/GenBank/DDBJ databases">
        <title>Depth-based differentiation of microbial function through sediment-hosted aquifers and enrichment of novel symbionts in the deep terrestrial subsurface.</title>
        <authorList>
            <person name="Probst A.J."/>
            <person name="Ladd B."/>
            <person name="Jarett J.K."/>
            <person name="Geller-Mcgrath D.E."/>
            <person name="Sieber C.M.K."/>
            <person name="Emerson J.B."/>
            <person name="Anantharaman K."/>
            <person name="Thomas B.C."/>
            <person name="Malmstrom R."/>
            <person name="Stieglmeier M."/>
            <person name="Klingl A."/>
            <person name="Woyke T."/>
            <person name="Ryan C.M."/>
            <person name="Banfield J.F."/>
        </authorList>
    </citation>
    <scope>NUCLEOTIDE SEQUENCE [LARGE SCALE GENOMIC DNA]</scope>
</reference>
<organism evidence="3 4">
    <name type="scientific">Candidatus Roizmanbacteria bacterium CG10_big_fil_rev_8_21_14_0_10_39_6</name>
    <dbReference type="NCBI Taxonomy" id="1974853"/>
    <lineage>
        <taxon>Bacteria</taxon>
        <taxon>Candidatus Roizmaniibacteriota</taxon>
    </lineage>
</organism>
<dbReference type="AlphaFoldDB" id="A0A2M8KSD4"/>
<protein>
    <recommendedName>
        <fullName evidence="2">Glycosyl transferase family 1 domain-containing protein</fullName>
    </recommendedName>
</protein>
<gene>
    <name evidence="3" type="ORF">COU88_02840</name>
</gene>
<proteinExistence type="predicted"/>
<dbReference type="GO" id="GO:0016757">
    <property type="term" value="F:glycosyltransferase activity"/>
    <property type="evidence" value="ECO:0007669"/>
    <property type="project" value="InterPro"/>
</dbReference>
<feature type="domain" description="Glycosyl transferase family 1" evidence="2">
    <location>
        <begin position="193"/>
        <end position="317"/>
    </location>
</feature>
<dbReference type="EMBL" id="PFED01000119">
    <property type="protein sequence ID" value="PJE62835.1"/>
    <property type="molecule type" value="Genomic_DNA"/>
</dbReference>
<dbReference type="Proteomes" id="UP000229554">
    <property type="component" value="Unassembled WGS sequence"/>
</dbReference>
<name>A0A2M8KSD4_9BACT</name>
<dbReference type="GO" id="GO:0009103">
    <property type="term" value="P:lipopolysaccharide biosynthetic process"/>
    <property type="evidence" value="ECO:0007669"/>
    <property type="project" value="TreeGrafter"/>
</dbReference>
<dbReference type="SUPFAM" id="SSF53756">
    <property type="entry name" value="UDP-Glycosyltransferase/glycogen phosphorylase"/>
    <property type="match status" value="1"/>
</dbReference>
<feature type="non-terminal residue" evidence="3">
    <location>
        <position position="341"/>
    </location>
</feature>
<evidence type="ECO:0000256" key="1">
    <source>
        <dbReference type="ARBA" id="ARBA00022679"/>
    </source>
</evidence>
<dbReference type="InterPro" id="IPR001296">
    <property type="entry name" value="Glyco_trans_1"/>
</dbReference>
<dbReference type="PANTHER" id="PTHR46401">
    <property type="entry name" value="GLYCOSYLTRANSFERASE WBBK-RELATED"/>
    <property type="match status" value="1"/>
</dbReference>
<keyword evidence="1" id="KW-0808">Transferase</keyword>
<sequence>MKRAIVYDWIDTFGGAERLLQSVFDAYPEADIFTLFTRFKYSPWAVKYRSRIHTSYLQPLYSICHSKPLLAPLMSTATESFRLDTYDEVFSITSSFVKGIKTSARHVSYVFTPTRFLWSQKKLYQPYPLFSPIAEHIKKWDLIAAMRPHTLLTLSHFSQKAIKQTYNRSAKVLYPPFDIAYFTAIKKRTRKIDIPSRYFLFVGRLEPYKRVDMLLEIFKERPTVHLVIVGTGTEAYLLRKKALGSHNIHFLSEVPDEELAYIYQKAIATILPQQEDFGYVALESLFFDTPVITVSESGAAEIVKICGGGIVSTKQTVRAIGGVIDIFHTLSYTINHQKIAR</sequence>
<dbReference type="Gene3D" id="3.40.50.2000">
    <property type="entry name" value="Glycogen Phosphorylase B"/>
    <property type="match status" value="2"/>
</dbReference>
<dbReference type="Pfam" id="PF00534">
    <property type="entry name" value="Glycos_transf_1"/>
    <property type="match status" value="1"/>
</dbReference>